<dbReference type="GO" id="GO:0005634">
    <property type="term" value="C:nucleus"/>
    <property type="evidence" value="ECO:0007669"/>
    <property type="project" value="TreeGrafter"/>
</dbReference>
<feature type="region of interest" description="Disordered" evidence="1">
    <location>
        <begin position="531"/>
        <end position="559"/>
    </location>
</feature>
<dbReference type="PANTHER" id="PTHR31859">
    <property type="entry name" value="TETRATRICOPEPTIDE REPEAT PROTEIN 39 FAMILY MEMBER"/>
    <property type="match status" value="1"/>
</dbReference>
<comment type="caution">
    <text evidence="2">The sequence shown here is derived from an EMBL/GenBank/DDBJ whole genome shotgun (WGS) entry which is preliminary data.</text>
</comment>
<name>A0A9P6E875_9AGAR</name>
<evidence type="ECO:0000313" key="2">
    <source>
        <dbReference type="EMBL" id="KAF9524468.1"/>
    </source>
</evidence>
<dbReference type="GO" id="GO:0005829">
    <property type="term" value="C:cytosol"/>
    <property type="evidence" value="ECO:0007669"/>
    <property type="project" value="TreeGrafter"/>
</dbReference>
<organism evidence="2 3">
    <name type="scientific">Crepidotus variabilis</name>
    <dbReference type="NCBI Taxonomy" id="179855"/>
    <lineage>
        <taxon>Eukaryota</taxon>
        <taxon>Fungi</taxon>
        <taxon>Dikarya</taxon>
        <taxon>Basidiomycota</taxon>
        <taxon>Agaricomycotina</taxon>
        <taxon>Agaricomycetes</taxon>
        <taxon>Agaricomycetidae</taxon>
        <taxon>Agaricales</taxon>
        <taxon>Agaricineae</taxon>
        <taxon>Crepidotaceae</taxon>
        <taxon>Crepidotus</taxon>
    </lineage>
</organism>
<evidence type="ECO:0000256" key="1">
    <source>
        <dbReference type="SAM" id="MobiDB-lite"/>
    </source>
</evidence>
<dbReference type="Gene3D" id="1.25.40.10">
    <property type="entry name" value="Tetratricopeptide repeat domain"/>
    <property type="match status" value="1"/>
</dbReference>
<dbReference type="Proteomes" id="UP000807306">
    <property type="component" value="Unassembled WGS sequence"/>
</dbReference>
<keyword evidence="3" id="KW-1185">Reference proteome</keyword>
<feature type="compositionally biased region" description="Low complexity" evidence="1">
    <location>
        <begin position="547"/>
        <end position="558"/>
    </location>
</feature>
<gene>
    <name evidence="2" type="ORF">CPB83DRAFT_897866</name>
</gene>
<dbReference type="GO" id="GO:0005741">
    <property type="term" value="C:mitochondrial outer membrane"/>
    <property type="evidence" value="ECO:0007669"/>
    <property type="project" value="TreeGrafter"/>
</dbReference>
<accession>A0A9P6E875</accession>
<dbReference type="EMBL" id="MU157898">
    <property type="protein sequence ID" value="KAF9524468.1"/>
    <property type="molecule type" value="Genomic_DNA"/>
</dbReference>
<reference evidence="2" key="1">
    <citation type="submission" date="2020-11" db="EMBL/GenBank/DDBJ databases">
        <authorList>
            <consortium name="DOE Joint Genome Institute"/>
            <person name="Ahrendt S."/>
            <person name="Riley R."/>
            <person name="Andreopoulos W."/>
            <person name="Labutti K."/>
            <person name="Pangilinan J."/>
            <person name="Ruiz-Duenas F.J."/>
            <person name="Barrasa J.M."/>
            <person name="Sanchez-Garcia M."/>
            <person name="Camarero S."/>
            <person name="Miyauchi S."/>
            <person name="Serrano A."/>
            <person name="Linde D."/>
            <person name="Babiker R."/>
            <person name="Drula E."/>
            <person name="Ayuso-Fernandez I."/>
            <person name="Pacheco R."/>
            <person name="Padilla G."/>
            <person name="Ferreira P."/>
            <person name="Barriuso J."/>
            <person name="Kellner H."/>
            <person name="Castanera R."/>
            <person name="Alfaro M."/>
            <person name="Ramirez L."/>
            <person name="Pisabarro A.G."/>
            <person name="Kuo A."/>
            <person name="Tritt A."/>
            <person name="Lipzen A."/>
            <person name="He G."/>
            <person name="Yan M."/>
            <person name="Ng V."/>
            <person name="Cullen D."/>
            <person name="Martin F."/>
            <person name="Rosso M.-N."/>
            <person name="Henrissat B."/>
            <person name="Hibbett D."/>
            <person name="Martinez A.T."/>
            <person name="Grigoriev I.V."/>
        </authorList>
    </citation>
    <scope>NUCLEOTIDE SEQUENCE</scope>
    <source>
        <strain evidence="2">CBS 506.95</strain>
    </source>
</reference>
<protein>
    <submittedName>
        <fullName evidence="2">Outer membrane protein Iml2/Tetratricopeptide repeat protein 39</fullName>
    </submittedName>
</protein>
<dbReference type="InterPro" id="IPR019412">
    <property type="entry name" value="IML2/TPR_39"/>
</dbReference>
<dbReference type="AlphaFoldDB" id="A0A9P6E875"/>
<dbReference type="Pfam" id="PF10300">
    <property type="entry name" value="Iml2-TPR_39"/>
    <property type="match status" value="1"/>
</dbReference>
<dbReference type="OrthoDB" id="2154985at2759"/>
<dbReference type="InterPro" id="IPR011990">
    <property type="entry name" value="TPR-like_helical_dom_sf"/>
</dbReference>
<proteinExistence type="predicted"/>
<dbReference type="SUPFAM" id="SSF48452">
    <property type="entry name" value="TPR-like"/>
    <property type="match status" value="1"/>
</dbReference>
<dbReference type="PANTHER" id="PTHR31859:SF1">
    <property type="entry name" value="TETRATRICOPEPTIDE REPEAT PROTEIN 39C"/>
    <property type="match status" value="1"/>
</dbReference>
<evidence type="ECO:0000313" key="3">
    <source>
        <dbReference type="Proteomes" id="UP000807306"/>
    </source>
</evidence>
<sequence length="690" mass="75281">MAESKGPPEHPNAAQLRSATEGFDFLFSNDITAAKKHFEPHDDPFHILGLGVCSFLEAALGMESGLMTEASRCLALAEAGTRRQMKSPKPSDFTYRTRFPHGLEWEILNADAVVLLGLTNALSESYMGYLQCMYSLNSAHSKFTKLYKTVFPNGLPSNVNVEDRNDSLSPTRALKHKVSAKSLLSIASTSSSPSASGTSTPSGPPPAATRSFFSRWVGTPAASSTPVLPLELAPDGPVEDLIVSGTAFGFGLFNLVFSLLPKKVQGLVGFFGFQSDRKLALQALAVSASKLDVHGVFSGLVIMTYHGVVLLMSGYQANEKQLLKEYEDIVDKVEAKYPDGALWILNRAKIKRMAYDAEGAIRVLEDGLKPERPRSFVQADIMLYFEMAWTLLSQRRYSDAADAFMKLTELNTWSHGTYYFISAGCRLAVGDVEKAQTLMDAIPTLIEKRKISGKDLPTEVFIKKKLTFLQEKHARRGGDPKKWIEAAKMNPAEEIAIFWNTHARISNSIAQAHIDTLLPITPVPVIKDVPPSTPISSKSSQFRSIRRSSTASSASATTPNVDLDTPDELAIRALLLGINYRTIGSFDIARALLTEAHGYTVTVSTWVGGIAMFELAVLDLKVADARTIKDGLKGDENRKIWVDAMANATAKLEISLSLAGSNVDLSSRLDSRIAMLKDEIAAKKDILGIV</sequence>